<accession>A0ABY1ZYH8</accession>
<dbReference type="InterPro" id="IPR025442">
    <property type="entry name" value="DUF4185"/>
</dbReference>
<dbReference type="RefSeq" id="WP_131467292.1">
    <property type="nucleotide sequence ID" value="NZ_SJJY01000010.1"/>
</dbReference>
<dbReference type="Proteomes" id="UP000292385">
    <property type="component" value="Unassembled WGS sequence"/>
</dbReference>
<name>A0ABY1ZYH8_9ACTN</name>
<keyword evidence="4" id="KW-1185">Reference proteome</keyword>
<evidence type="ECO:0000313" key="3">
    <source>
        <dbReference type="EMBL" id="TCC18139.1"/>
    </source>
</evidence>
<keyword evidence="1" id="KW-0732">Signal</keyword>
<dbReference type="InterPro" id="IPR006311">
    <property type="entry name" value="TAT_signal"/>
</dbReference>
<evidence type="ECO:0000259" key="2">
    <source>
        <dbReference type="PROSITE" id="PS50022"/>
    </source>
</evidence>
<feature type="signal peptide" evidence="1">
    <location>
        <begin position="1"/>
        <end position="24"/>
    </location>
</feature>
<dbReference type="PROSITE" id="PS51318">
    <property type="entry name" value="TAT"/>
    <property type="match status" value="1"/>
</dbReference>
<feature type="domain" description="F5/8 type C" evidence="2">
    <location>
        <begin position="408"/>
        <end position="498"/>
    </location>
</feature>
<feature type="domain" description="F5/8 type C" evidence="2">
    <location>
        <begin position="535"/>
        <end position="635"/>
    </location>
</feature>
<dbReference type="EMBL" id="SJJY01000010">
    <property type="protein sequence ID" value="TCC18139.1"/>
    <property type="molecule type" value="Genomic_DNA"/>
</dbReference>
<reference evidence="3 4" key="1">
    <citation type="submission" date="2019-02" db="EMBL/GenBank/DDBJ databases">
        <title>Kribbella capetownensis sp. nov. and Kribbella speibonae sp. nov., isolated from soil.</title>
        <authorList>
            <person name="Curtis S.M."/>
            <person name="Norton I."/>
            <person name="Everest G.J."/>
            <person name="Meyers P.R."/>
        </authorList>
    </citation>
    <scope>NUCLEOTIDE SEQUENCE [LARGE SCALE GENOMIC DNA]</scope>
    <source>
        <strain evidence="3 4">SK5</strain>
    </source>
</reference>
<protein>
    <submittedName>
        <fullName evidence="3">DUF4185 domain-containing protein</fullName>
    </submittedName>
</protein>
<organism evidence="3 4">
    <name type="scientific">Kribbella speibonae</name>
    <dbReference type="NCBI Taxonomy" id="1572660"/>
    <lineage>
        <taxon>Bacteria</taxon>
        <taxon>Bacillati</taxon>
        <taxon>Actinomycetota</taxon>
        <taxon>Actinomycetes</taxon>
        <taxon>Propionibacteriales</taxon>
        <taxon>Kribbellaceae</taxon>
        <taxon>Kribbella</taxon>
    </lineage>
</organism>
<dbReference type="Pfam" id="PF22633">
    <property type="entry name" value="F5_F8_type_C_2"/>
    <property type="match status" value="1"/>
</dbReference>
<sequence>MTTVSRRTFLRTNAALATGLGVSAALPALSWSSPTDRPLRATRADEWTQLFDRRSGWIGADGIYSVPLDGRDGLASATPGSRTAFIFSDTRIGTVDPRNLSYQQTGFINNSSAVLTGNRPDPGRTTFVIPENGAFGSGFWMNDGIAIGDTLYATGFAPDANWNAARVDLIAVPLTGGVPDYTAVRRTEDVGLLVRDSTHIVMFGVGITPGADGHVYVYGYRNTLADGHKDLVVARVRREEFADIAAWRFWSGTTWSPDITVSVRDAAVLHSDVSTELSVTPIPTGRYAGKYLLVYLRNVNSTGLEYAVGSSPIGPFSAGVRFYNCPEPYVYEAETEGGTYCYNAKAHPSLSEDGRLLISYNVNRVGADPLTTEIYRPRFVWLDLQRLADRPPAPRATTDVAVGTSRVLDLGGLRTISGYRLKHAGYDGRTAFNTRDFTVEAAQRAGGPWRPVDVVKGNIENLTERRFASPVSARYLRLSVQRPTQSDDTTVRILEFAAFADAGSVVPDLARYRPTIADAANSTAHYVTDPAEDLWVNDSGHAITWLSVDLGADRTIGRYVVEHAGVPDLNTRDFVLQSSDNDKLWTTRDTVSGNTAATTGRTVSPFTARYVRLVITRPVADAVPAKTTRLRALKVYPSVQEF</sequence>
<evidence type="ECO:0000313" key="4">
    <source>
        <dbReference type="Proteomes" id="UP000292385"/>
    </source>
</evidence>
<comment type="caution">
    <text evidence="3">The sequence shown here is derived from an EMBL/GenBank/DDBJ whole genome shotgun (WGS) entry which is preliminary data.</text>
</comment>
<dbReference type="Gene3D" id="2.60.120.260">
    <property type="entry name" value="Galactose-binding domain-like"/>
    <property type="match status" value="2"/>
</dbReference>
<dbReference type="SUPFAM" id="SSF49785">
    <property type="entry name" value="Galactose-binding domain-like"/>
    <property type="match status" value="1"/>
</dbReference>
<dbReference type="InterPro" id="IPR008979">
    <property type="entry name" value="Galactose-bd-like_sf"/>
</dbReference>
<dbReference type="InterPro" id="IPR000421">
    <property type="entry name" value="FA58C"/>
</dbReference>
<evidence type="ECO:0000256" key="1">
    <source>
        <dbReference type="SAM" id="SignalP"/>
    </source>
</evidence>
<dbReference type="Pfam" id="PF13810">
    <property type="entry name" value="DUF4185"/>
    <property type="match status" value="1"/>
</dbReference>
<proteinExistence type="predicted"/>
<dbReference type="PROSITE" id="PS50022">
    <property type="entry name" value="FA58C_3"/>
    <property type="match status" value="2"/>
</dbReference>
<gene>
    <name evidence="3" type="ORF">E0H58_35570</name>
</gene>
<feature type="chain" id="PRO_5047035864" evidence="1">
    <location>
        <begin position="25"/>
        <end position="642"/>
    </location>
</feature>